<feature type="transmembrane region" description="Helical" evidence="7">
    <location>
        <begin position="36"/>
        <end position="57"/>
    </location>
</feature>
<reference evidence="8 9" key="1">
    <citation type="submission" date="2013-11" db="EMBL/GenBank/DDBJ databases">
        <title>The Genome Sequence of Phytophthora parasitica P1976.</title>
        <authorList>
            <consortium name="The Broad Institute Genomics Platform"/>
            <person name="Russ C."/>
            <person name="Tyler B."/>
            <person name="Panabieres F."/>
            <person name="Shan W."/>
            <person name="Tripathy S."/>
            <person name="Grunwald N."/>
            <person name="Machado M."/>
            <person name="Johnson C.S."/>
            <person name="Walker B."/>
            <person name="Young S."/>
            <person name="Zeng Q."/>
            <person name="Gargeya S."/>
            <person name="Fitzgerald M."/>
            <person name="Haas B."/>
            <person name="Abouelleil A."/>
            <person name="Allen A.W."/>
            <person name="Alvarado L."/>
            <person name="Arachchi H.M."/>
            <person name="Berlin A.M."/>
            <person name="Chapman S.B."/>
            <person name="Gainer-Dewar J."/>
            <person name="Goldberg J."/>
            <person name="Griggs A."/>
            <person name="Gujja S."/>
            <person name="Hansen M."/>
            <person name="Howarth C."/>
            <person name="Imamovic A."/>
            <person name="Ireland A."/>
            <person name="Larimer J."/>
            <person name="McCowan C."/>
            <person name="Murphy C."/>
            <person name="Pearson M."/>
            <person name="Poon T.W."/>
            <person name="Priest M."/>
            <person name="Roberts A."/>
            <person name="Saif S."/>
            <person name="Shea T."/>
            <person name="Sisk P."/>
            <person name="Sykes S."/>
            <person name="Wortman J."/>
            <person name="Nusbaum C."/>
            <person name="Birren B."/>
        </authorList>
    </citation>
    <scope>NUCLEOTIDE SEQUENCE [LARGE SCALE GENOMIC DNA]</scope>
    <source>
        <strain evidence="8 9">P1976</strain>
    </source>
</reference>
<dbReference type="PANTHER" id="PTHR15601:SF0">
    <property type="entry name" value="GEO09675P1"/>
    <property type="match status" value="1"/>
</dbReference>
<keyword evidence="3 7" id="KW-0812">Transmembrane</keyword>
<gene>
    <name evidence="8" type="ORF">F444_01007</name>
</gene>
<evidence type="ECO:0000256" key="7">
    <source>
        <dbReference type="SAM" id="Phobius"/>
    </source>
</evidence>
<evidence type="ECO:0000313" key="8">
    <source>
        <dbReference type="EMBL" id="ETO85271.1"/>
    </source>
</evidence>
<dbReference type="OrthoDB" id="16679at2759"/>
<evidence type="ECO:0008006" key="10">
    <source>
        <dbReference type="Google" id="ProtNLM"/>
    </source>
</evidence>
<evidence type="ECO:0000256" key="1">
    <source>
        <dbReference type="ARBA" id="ARBA00004389"/>
    </source>
</evidence>
<dbReference type="PANTHER" id="PTHR15601">
    <property type="entry name" value="STRESS ASSOCIATED ENDOPLASMIC RETICULUM PROTEIN SERP1/RAMP4"/>
    <property type="match status" value="1"/>
</dbReference>
<accession>A0A081B2B0</accession>
<dbReference type="AlphaFoldDB" id="A0A081B2B0"/>
<proteinExistence type="inferred from homology"/>
<keyword evidence="4" id="KW-0256">Endoplasmic reticulum</keyword>
<dbReference type="GO" id="GO:0005789">
    <property type="term" value="C:endoplasmic reticulum membrane"/>
    <property type="evidence" value="ECO:0007669"/>
    <property type="project" value="UniProtKB-SubCell"/>
</dbReference>
<evidence type="ECO:0000256" key="6">
    <source>
        <dbReference type="ARBA" id="ARBA00023136"/>
    </source>
</evidence>
<keyword evidence="5 7" id="KW-1133">Transmembrane helix</keyword>
<dbReference type="EMBL" id="ANJA01000186">
    <property type="protein sequence ID" value="ETO85271.1"/>
    <property type="molecule type" value="Genomic_DNA"/>
</dbReference>
<comment type="caution">
    <text evidence="8">The sequence shown here is derived from an EMBL/GenBank/DDBJ whole genome shotgun (WGS) entry which is preliminary data.</text>
</comment>
<evidence type="ECO:0000256" key="2">
    <source>
        <dbReference type="ARBA" id="ARBA00005500"/>
    </source>
</evidence>
<evidence type="ECO:0000256" key="5">
    <source>
        <dbReference type="ARBA" id="ARBA00022989"/>
    </source>
</evidence>
<dbReference type="Pfam" id="PF06624">
    <property type="entry name" value="RAMP4"/>
    <property type="match status" value="1"/>
</dbReference>
<sequence length="64" mass="7040">MAAPAKMRLRSEKHLANITKRGQVSQPQKEDKGYNVGPVLMGFFLFVLVGSSVIQILRTAQLGL</sequence>
<evidence type="ECO:0000313" key="9">
    <source>
        <dbReference type="Proteomes" id="UP000028582"/>
    </source>
</evidence>
<dbReference type="GO" id="GO:0030968">
    <property type="term" value="P:endoplasmic reticulum unfolded protein response"/>
    <property type="evidence" value="ECO:0007669"/>
    <property type="project" value="TreeGrafter"/>
</dbReference>
<protein>
    <recommendedName>
        <fullName evidence="10">Stress-associated endoplasmic reticulum protein</fullName>
    </recommendedName>
</protein>
<name>A0A081B2B0_PHYNI</name>
<evidence type="ECO:0000256" key="4">
    <source>
        <dbReference type="ARBA" id="ARBA00022824"/>
    </source>
</evidence>
<comment type="subcellular location">
    <subcellularLocation>
        <location evidence="1">Endoplasmic reticulum membrane</location>
        <topology evidence="1">Single-pass membrane protein</topology>
    </subcellularLocation>
</comment>
<comment type="similarity">
    <text evidence="2">Belongs to the RAMP4 family.</text>
</comment>
<dbReference type="Proteomes" id="UP000028582">
    <property type="component" value="Unassembled WGS sequence"/>
</dbReference>
<dbReference type="InterPro" id="IPR010580">
    <property type="entry name" value="ER_stress-assoc"/>
</dbReference>
<keyword evidence="6 7" id="KW-0472">Membrane</keyword>
<organism evidence="8 9">
    <name type="scientific">Phytophthora nicotianae P1976</name>
    <dbReference type="NCBI Taxonomy" id="1317066"/>
    <lineage>
        <taxon>Eukaryota</taxon>
        <taxon>Sar</taxon>
        <taxon>Stramenopiles</taxon>
        <taxon>Oomycota</taxon>
        <taxon>Peronosporomycetes</taxon>
        <taxon>Peronosporales</taxon>
        <taxon>Peronosporaceae</taxon>
        <taxon>Phytophthora</taxon>
    </lineage>
</organism>
<evidence type="ECO:0000256" key="3">
    <source>
        <dbReference type="ARBA" id="ARBA00022692"/>
    </source>
</evidence>